<dbReference type="InterPro" id="IPR023578">
    <property type="entry name" value="Ras_GEF_dom_sf"/>
</dbReference>
<feature type="region of interest" description="Disordered" evidence="3">
    <location>
        <begin position="297"/>
        <end position="328"/>
    </location>
</feature>
<evidence type="ECO:0000313" key="6">
    <source>
        <dbReference type="Proteomes" id="UP000035680"/>
    </source>
</evidence>
<sequence>MTDGISYIVIESITKLLKTIDSKNFDSINNILNETISCLININFDNKNEKEKYSKLLGDLIEWWDCLSIKICCDDSFIISDDDISVGKKLLFCIQKYVTVNSWEVSVDDKEEEEKFYGGGVVSDMIVYSLPMLEKTPNSDEFCSLMKNLMNRQVEVFKPNFQIVEGDSDNDGYEEEKCEEESETRKEQHGSRTTEEEITKTPDGREIISTKTRIVNSSRTSKNVTVRTFGNGQNNIRRNFFDVNRSHHEDSDEEFFETFKKSTFDKRSTFKDDGNSFFNDKKVLIFNRIDDNKFLSPNSLGRLDGNPITDESKNLSDSGEEQSNELQKIKKVDHSSATLQVVEKTKKKNGKLKFNATAHKLDTKQLSGQQKEIYDGDDLIRKEGYGCYDENITIGTGDINPEALMNLGTLNRFGLHKSKKFECGNYDNNGSYIKGLTMTSYLIINESINNHEEQFRKKLQFEFRNNCALKVEESKGNDNKINLNQLLELSDFNEMDKEFDKKLSDMRNFKEFGEINHGILSLPEDLSLFEQDDVKNYLVFVTKTNDTGNTLEICRGGPKNALIVYATQNDASLLYKEAFLTTYRTFTSSLDVIRCLLYRFQYMNNNSNTKQNSNAHSTISVIIRIIQNLSITEMSEEILSLIKELYITLYNNYEVQFLKILRKIIFTNIITFHKSKNINILPRQVHCMLIGQRVKEFLNLRSMKLAQEITIISSKLFHSVKELELLWWSIDQNNSHSMNLRRLTNNFNFISYWCRSLILMSNEQKIREKVFNKFLKISKYLRQFGDLNSYLAIIAALDCGPVNRLPWNKAINDGMKEHRFIMSSSYSFKNYRQLFSQCKPPCVPYIGIILQDLTFIFNGTVEKLSDKEYNGINYINFVKCFKQFTILESIRKLKMWDYSFETSEEYKNFLNNFVEHYSEEECWMRSEMIKPRQSKR</sequence>
<dbReference type="AlphaFoldDB" id="A0A0K0EY60"/>
<keyword evidence="6" id="KW-1185">Reference proteome</keyword>
<feature type="compositionally biased region" description="Basic and acidic residues" evidence="3">
    <location>
        <begin position="183"/>
        <end position="200"/>
    </location>
</feature>
<dbReference type="Pfam" id="PF00617">
    <property type="entry name" value="RasGEF"/>
    <property type="match status" value="1"/>
</dbReference>
<dbReference type="InterPro" id="IPR008937">
    <property type="entry name" value="Ras-like_GEF"/>
</dbReference>
<evidence type="ECO:0000256" key="2">
    <source>
        <dbReference type="PROSITE-ProRule" id="PRU00168"/>
    </source>
</evidence>
<evidence type="ECO:0000256" key="1">
    <source>
        <dbReference type="ARBA" id="ARBA00022658"/>
    </source>
</evidence>
<reference evidence="7" key="2">
    <citation type="submission" date="2015-08" db="UniProtKB">
        <authorList>
            <consortium name="WormBaseParasite"/>
        </authorList>
    </citation>
    <scope>IDENTIFICATION</scope>
</reference>
<evidence type="ECO:0000256" key="3">
    <source>
        <dbReference type="SAM" id="MobiDB-lite"/>
    </source>
</evidence>
<evidence type="ECO:0000313" key="7">
    <source>
        <dbReference type="WBParaSite" id="SVE_0146700.1"/>
    </source>
</evidence>
<evidence type="ECO:0000259" key="5">
    <source>
        <dbReference type="PROSITE" id="PS50212"/>
    </source>
</evidence>
<dbReference type="InterPro" id="IPR036964">
    <property type="entry name" value="RASGEF_cat_dom_sf"/>
</dbReference>
<protein>
    <submittedName>
        <fullName evidence="7">Rap guanine nucleotide exchange factor 1 (inferred by orthology to a human protein)</fullName>
    </submittedName>
</protein>
<dbReference type="PANTHER" id="PTHR23113:SF224">
    <property type="entry name" value="RAP GUANINE NUCLEOTIDE EXCHANGE FACTOR 1"/>
    <property type="match status" value="1"/>
</dbReference>
<dbReference type="InterPro" id="IPR001895">
    <property type="entry name" value="RASGEF_cat_dom"/>
</dbReference>
<dbReference type="STRING" id="75913.A0A0K0EY60"/>
<dbReference type="Gene3D" id="1.20.870.10">
    <property type="entry name" value="Son of sevenless (SoS) protein Chain: S domain 1"/>
    <property type="match status" value="1"/>
</dbReference>
<feature type="domain" description="N-terminal Ras-GEF" evidence="5">
    <location>
        <begin position="550"/>
        <end position="669"/>
    </location>
</feature>
<feature type="region of interest" description="Disordered" evidence="3">
    <location>
        <begin position="165"/>
        <end position="200"/>
    </location>
</feature>
<dbReference type="GO" id="GO:0005886">
    <property type="term" value="C:plasma membrane"/>
    <property type="evidence" value="ECO:0007669"/>
    <property type="project" value="TreeGrafter"/>
</dbReference>
<dbReference type="Gene3D" id="1.10.840.10">
    <property type="entry name" value="Ras guanine-nucleotide exchange factors catalytic domain"/>
    <property type="match status" value="1"/>
</dbReference>
<proteinExistence type="predicted"/>
<dbReference type="InterPro" id="IPR019804">
    <property type="entry name" value="Ras_G-nucl-exch_fac_CS"/>
</dbReference>
<dbReference type="InterPro" id="IPR000651">
    <property type="entry name" value="Ras-like_Gua-exchang_fac_N"/>
</dbReference>
<name>A0A0K0EY60_STRVS</name>
<reference evidence="6" key="1">
    <citation type="submission" date="2014-07" db="EMBL/GenBank/DDBJ databases">
        <authorList>
            <person name="Martin A.A"/>
            <person name="De Silva N."/>
        </authorList>
    </citation>
    <scope>NUCLEOTIDE SEQUENCE</scope>
</reference>
<dbReference type="SUPFAM" id="SSF48366">
    <property type="entry name" value="Ras GEF"/>
    <property type="match status" value="1"/>
</dbReference>
<dbReference type="GO" id="GO:0005085">
    <property type="term" value="F:guanyl-nucleotide exchange factor activity"/>
    <property type="evidence" value="ECO:0007669"/>
    <property type="project" value="UniProtKB-KW"/>
</dbReference>
<feature type="domain" description="Ras-GEF" evidence="4">
    <location>
        <begin position="701"/>
        <end position="932"/>
    </location>
</feature>
<feature type="compositionally biased region" description="Acidic residues" evidence="3">
    <location>
        <begin position="166"/>
        <end position="182"/>
    </location>
</feature>
<dbReference type="Proteomes" id="UP000035680">
    <property type="component" value="Unassembled WGS sequence"/>
</dbReference>
<dbReference type="GO" id="GO:0007265">
    <property type="term" value="P:Ras protein signal transduction"/>
    <property type="evidence" value="ECO:0007669"/>
    <property type="project" value="TreeGrafter"/>
</dbReference>
<dbReference type="PANTHER" id="PTHR23113">
    <property type="entry name" value="GUANINE NUCLEOTIDE EXCHANGE FACTOR"/>
    <property type="match status" value="1"/>
</dbReference>
<dbReference type="WBParaSite" id="SVE_0146700.1">
    <property type="protein sequence ID" value="SVE_0146700.1"/>
    <property type="gene ID" value="SVE_0146700"/>
</dbReference>
<dbReference type="PROSITE" id="PS00720">
    <property type="entry name" value="RASGEF"/>
    <property type="match status" value="1"/>
</dbReference>
<accession>A0A0K0EY60</accession>
<dbReference type="PROSITE" id="PS50009">
    <property type="entry name" value="RASGEF_CAT"/>
    <property type="match status" value="1"/>
</dbReference>
<keyword evidence="1 2" id="KW-0344">Guanine-nucleotide releasing factor</keyword>
<dbReference type="Pfam" id="PF00618">
    <property type="entry name" value="RasGEF_N"/>
    <property type="match status" value="1"/>
</dbReference>
<dbReference type="SMART" id="SM00147">
    <property type="entry name" value="RasGEF"/>
    <property type="match status" value="1"/>
</dbReference>
<evidence type="ECO:0000259" key="4">
    <source>
        <dbReference type="PROSITE" id="PS50009"/>
    </source>
</evidence>
<dbReference type="PROSITE" id="PS50212">
    <property type="entry name" value="RASGEF_NTER"/>
    <property type="match status" value="1"/>
</dbReference>
<organism evidence="6 7">
    <name type="scientific">Strongyloides venezuelensis</name>
    <name type="common">Threadworm</name>
    <dbReference type="NCBI Taxonomy" id="75913"/>
    <lineage>
        <taxon>Eukaryota</taxon>
        <taxon>Metazoa</taxon>
        <taxon>Ecdysozoa</taxon>
        <taxon>Nematoda</taxon>
        <taxon>Chromadorea</taxon>
        <taxon>Rhabditida</taxon>
        <taxon>Tylenchina</taxon>
        <taxon>Panagrolaimomorpha</taxon>
        <taxon>Strongyloidoidea</taxon>
        <taxon>Strongyloididae</taxon>
        <taxon>Strongyloides</taxon>
    </lineage>
</organism>